<proteinExistence type="predicted"/>
<reference evidence="1 2" key="1">
    <citation type="submission" date="2019-11" db="EMBL/GenBank/DDBJ databases">
        <title>Whole genome sequence of Oryza granulata.</title>
        <authorList>
            <person name="Li W."/>
        </authorList>
    </citation>
    <scope>NUCLEOTIDE SEQUENCE [LARGE SCALE GENOMIC DNA]</scope>
    <source>
        <strain evidence="2">cv. Menghai</strain>
        <tissue evidence="1">Leaf</tissue>
    </source>
</reference>
<name>A0A6G1F880_9ORYZ</name>
<evidence type="ECO:0000313" key="1">
    <source>
        <dbReference type="EMBL" id="KAF0933138.1"/>
    </source>
</evidence>
<evidence type="ECO:0000313" key="2">
    <source>
        <dbReference type="Proteomes" id="UP000479710"/>
    </source>
</evidence>
<dbReference type="EMBL" id="SPHZ02000001">
    <property type="protein sequence ID" value="KAF0933138.1"/>
    <property type="molecule type" value="Genomic_DNA"/>
</dbReference>
<dbReference type="AlphaFoldDB" id="A0A6G1F880"/>
<organism evidence="1 2">
    <name type="scientific">Oryza meyeriana var. granulata</name>
    <dbReference type="NCBI Taxonomy" id="110450"/>
    <lineage>
        <taxon>Eukaryota</taxon>
        <taxon>Viridiplantae</taxon>
        <taxon>Streptophyta</taxon>
        <taxon>Embryophyta</taxon>
        <taxon>Tracheophyta</taxon>
        <taxon>Spermatophyta</taxon>
        <taxon>Magnoliopsida</taxon>
        <taxon>Liliopsida</taxon>
        <taxon>Poales</taxon>
        <taxon>Poaceae</taxon>
        <taxon>BOP clade</taxon>
        <taxon>Oryzoideae</taxon>
        <taxon>Oryzeae</taxon>
        <taxon>Oryzinae</taxon>
        <taxon>Oryza</taxon>
        <taxon>Oryza meyeriana</taxon>
    </lineage>
</organism>
<dbReference type="OrthoDB" id="720490at2759"/>
<sequence>MTLEGLQPNAKISPLRLIWEIRERKDDPNAVRFFIMVMRNKLFLPTTNFYIMQKDAYLGNDLARVARIDWSKVVFDSIRAVAFVWHENDQMSKHQTYITACTPFLVLLYVDNMHHPQDNGVDPMHIP</sequence>
<protein>
    <submittedName>
        <fullName evidence="1">Uncharacterized protein</fullName>
    </submittedName>
</protein>
<comment type="caution">
    <text evidence="1">The sequence shown here is derived from an EMBL/GenBank/DDBJ whole genome shotgun (WGS) entry which is preliminary data.</text>
</comment>
<keyword evidence="2" id="KW-1185">Reference proteome</keyword>
<dbReference type="Proteomes" id="UP000479710">
    <property type="component" value="Unassembled WGS sequence"/>
</dbReference>
<gene>
    <name evidence="1" type="ORF">E2562_014128</name>
</gene>
<accession>A0A6G1F880</accession>